<dbReference type="NCBIfam" id="NF033208">
    <property type="entry name" value="choice_anch_E"/>
    <property type="match status" value="1"/>
</dbReference>
<proteinExistence type="predicted"/>
<evidence type="ECO:0000313" key="3">
    <source>
        <dbReference type="EMBL" id="GLT22004.1"/>
    </source>
</evidence>
<accession>A0ABQ6F9N0</accession>
<organism evidence="3 4">
    <name type="scientific">Zoogloea oryzae</name>
    <dbReference type="NCBI Taxonomy" id="310767"/>
    <lineage>
        <taxon>Bacteria</taxon>
        <taxon>Pseudomonadati</taxon>
        <taxon>Pseudomonadota</taxon>
        <taxon>Betaproteobacteria</taxon>
        <taxon>Rhodocyclales</taxon>
        <taxon>Zoogloeaceae</taxon>
        <taxon>Zoogloea</taxon>
    </lineage>
</organism>
<dbReference type="InterPro" id="IPR013424">
    <property type="entry name" value="Ice-binding_C"/>
</dbReference>
<reference evidence="4" key="1">
    <citation type="journal article" date="2019" name="Int. J. Syst. Evol. Microbiol.">
        <title>The Global Catalogue of Microorganisms (GCM) 10K type strain sequencing project: providing services to taxonomists for standard genome sequencing and annotation.</title>
        <authorList>
            <consortium name="The Broad Institute Genomics Platform"/>
            <consortium name="The Broad Institute Genome Sequencing Center for Infectious Disease"/>
            <person name="Wu L."/>
            <person name="Ma J."/>
        </authorList>
    </citation>
    <scope>NUCLEOTIDE SEQUENCE [LARGE SCALE GENOMIC DNA]</scope>
    <source>
        <strain evidence="4">NBRC 102407</strain>
    </source>
</reference>
<dbReference type="Pfam" id="PF07589">
    <property type="entry name" value="PEP-CTERM"/>
    <property type="match status" value="1"/>
</dbReference>
<feature type="domain" description="Ice-binding protein C-terminal" evidence="2">
    <location>
        <begin position="199"/>
        <end position="222"/>
    </location>
</feature>
<dbReference type="Proteomes" id="UP001157167">
    <property type="component" value="Unassembled WGS sequence"/>
</dbReference>
<dbReference type="RefSeq" id="WP_284187380.1">
    <property type="nucleotide sequence ID" value="NZ_BSPX01000017.1"/>
</dbReference>
<sequence>MKKLLALALVAATGAAQADTIVLTDTFGLATTNWTNALSGLSQFDSSLGTLNAVTINLSGDIVQVLKAENTGAVADNLTPVAGANLLFRKGTTTLQTLALSNTGSAFAASAFDGTSDFAGTSGVDFGSLTAAGSLAAITFTSAADLADFIGAGTLAGFNVRAVGNGSINSDNGNLDSSISTQARYNLTLTYDYTVPTTPVPEPTSMALVGLGALGLAAARRRK</sequence>
<feature type="chain" id="PRO_5047401315" description="Ice-binding protein C-terminal domain-containing protein" evidence="1">
    <location>
        <begin position="19"/>
        <end position="223"/>
    </location>
</feature>
<name>A0ABQ6F9N0_9RHOO</name>
<keyword evidence="1" id="KW-0732">Signal</keyword>
<evidence type="ECO:0000256" key="1">
    <source>
        <dbReference type="SAM" id="SignalP"/>
    </source>
</evidence>
<gene>
    <name evidence="3" type="ORF">GCM10007933_14600</name>
</gene>
<feature type="signal peptide" evidence="1">
    <location>
        <begin position="1"/>
        <end position="18"/>
    </location>
</feature>
<keyword evidence="4" id="KW-1185">Reference proteome</keyword>
<dbReference type="EMBL" id="BSPX01000017">
    <property type="protein sequence ID" value="GLT22004.1"/>
    <property type="molecule type" value="Genomic_DNA"/>
</dbReference>
<protein>
    <recommendedName>
        <fullName evidence="2">Ice-binding protein C-terminal domain-containing protein</fullName>
    </recommendedName>
</protein>
<evidence type="ECO:0000259" key="2">
    <source>
        <dbReference type="Pfam" id="PF07589"/>
    </source>
</evidence>
<evidence type="ECO:0000313" key="4">
    <source>
        <dbReference type="Proteomes" id="UP001157167"/>
    </source>
</evidence>
<dbReference type="NCBIfam" id="TIGR02595">
    <property type="entry name" value="PEP_CTERM"/>
    <property type="match status" value="1"/>
</dbReference>
<comment type="caution">
    <text evidence="3">The sequence shown here is derived from an EMBL/GenBank/DDBJ whole genome shotgun (WGS) entry which is preliminary data.</text>
</comment>